<proteinExistence type="predicted"/>
<sequence>MQKFYFRDIEESPTAIDYLEVQSYEMNVYLVYLTIGSQSGMLYDNKDKPMRFFSAGHIREAFAHCHVQQAVMKHDTPYDEMIGNPPKSKEQMALPFSMDLPY</sequence>
<comment type="caution">
    <text evidence="1">The sequence shown here is derived from an EMBL/GenBank/DDBJ whole genome shotgun (WGS) entry which is preliminary data.</text>
</comment>
<dbReference type="RefSeq" id="WP_014951422.1">
    <property type="nucleotide sequence ID" value="NZ_JWLW01000023.1"/>
</dbReference>
<dbReference type="EMBL" id="JWLW01000023">
    <property type="protein sequence ID" value="KHT50616.1"/>
    <property type="molecule type" value="Genomic_DNA"/>
</dbReference>
<dbReference type="OrthoDB" id="5600613at2"/>
<dbReference type="Pfam" id="PF20090">
    <property type="entry name" value="DUF6482"/>
    <property type="match status" value="1"/>
</dbReference>
<protein>
    <submittedName>
        <fullName evidence="1">NADH-quinone reductase</fullName>
    </submittedName>
</protein>
<gene>
    <name evidence="1" type="ORF">RJ41_12530</name>
</gene>
<organism evidence="1 2">
    <name type="scientific">Alteromonas marina</name>
    <dbReference type="NCBI Taxonomy" id="203795"/>
    <lineage>
        <taxon>Bacteria</taxon>
        <taxon>Pseudomonadati</taxon>
        <taxon>Pseudomonadota</taxon>
        <taxon>Gammaproteobacteria</taxon>
        <taxon>Alteromonadales</taxon>
        <taxon>Alteromonadaceae</taxon>
        <taxon>Alteromonas/Salinimonas group</taxon>
        <taxon>Alteromonas</taxon>
    </lineage>
</organism>
<accession>A0A0B3XR29</accession>
<evidence type="ECO:0000313" key="1">
    <source>
        <dbReference type="EMBL" id="KHT50616.1"/>
    </source>
</evidence>
<name>A0A0B3XR29_9ALTE</name>
<keyword evidence="2" id="KW-1185">Reference proteome</keyword>
<reference evidence="1 2" key="1">
    <citation type="submission" date="2014-12" db="EMBL/GenBank/DDBJ databases">
        <title>Genome sequencing of Alteromonas marina AD001.</title>
        <authorList>
            <person name="Adrian T.G.S."/>
            <person name="Chan K.G."/>
        </authorList>
    </citation>
    <scope>NUCLEOTIDE SEQUENCE [LARGE SCALE GENOMIC DNA]</scope>
    <source>
        <strain evidence="1 2">AD001</strain>
    </source>
</reference>
<dbReference type="AlphaFoldDB" id="A0A0B3XR29"/>
<evidence type="ECO:0000313" key="2">
    <source>
        <dbReference type="Proteomes" id="UP000031197"/>
    </source>
</evidence>
<dbReference type="GeneID" id="56269079"/>
<dbReference type="Proteomes" id="UP000031197">
    <property type="component" value="Unassembled WGS sequence"/>
</dbReference>
<dbReference type="InterPro" id="IPR045508">
    <property type="entry name" value="DUF6482"/>
</dbReference>